<proteinExistence type="predicted"/>
<evidence type="ECO:0000313" key="3">
    <source>
        <dbReference type="Proteomes" id="UP001432322"/>
    </source>
</evidence>
<feature type="region of interest" description="Disordered" evidence="1">
    <location>
        <begin position="20"/>
        <end position="55"/>
    </location>
</feature>
<dbReference type="EMBL" id="BTSY01000005">
    <property type="protein sequence ID" value="GMT30863.1"/>
    <property type="molecule type" value="Genomic_DNA"/>
</dbReference>
<evidence type="ECO:0000256" key="1">
    <source>
        <dbReference type="SAM" id="MobiDB-lite"/>
    </source>
</evidence>
<feature type="non-terminal residue" evidence="2">
    <location>
        <position position="130"/>
    </location>
</feature>
<name>A0AAV5WJN9_9BILA</name>
<dbReference type="Proteomes" id="UP001432322">
    <property type="component" value="Unassembled WGS sequence"/>
</dbReference>
<reference evidence="2" key="1">
    <citation type="submission" date="2023-10" db="EMBL/GenBank/DDBJ databases">
        <title>Genome assembly of Pristionchus species.</title>
        <authorList>
            <person name="Yoshida K."/>
            <person name="Sommer R.J."/>
        </authorList>
    </citation>
    <scope>NUCLEOTIDE SEQUENCE</scope>
    <source>
        <strain evidence="2">RS5133</strain>
    </source>
</reference>
<evidence type="ECO:0000313" key="2">
    <source>
        <dbReference type="EMBL" id="GMT30863.1"/>
    </source>
</evidence>
<sequence>SNEFRDALLQVVEKYDDNQTSLALETPTSRSTTPTTFLSSSTAPPTISMPALPPTPTPAFDWRDFTIPQAVDSKHERLGVSTRGMELLPPLYRVLRTAPTLEPQPLVGGSSSSFDDILQVTAEMVVNPVE</sequence>
<feature type="compositionally biased region" description="Low complexity" evidence="1">
    <location>
        <begin position="26"/>
        <end position="46"/>
    </location>
</feature>
<accession>A0AAV5WJN9</accession>
<dbReference type="AlphaFoldDB" id="A0AAV5WJN9"/>
<keyword evidence="3" id="KW-1185">Reference proteome</keyword>
<organism evidence="2 3">
    <name type="scientific">Pristionchus fissidentatus</name>
    <dbReference type="NCBI Taxonomy" id="1538716"/>
    <lineage>
        <taxon>Eukaryota</taxon>
        <taxon>Metazoa</taxon>
        <taxon>Ecdysozoa</taxon>
        <taxon>Nematoda</taxon>
        <taxon>Chromadorea</taxon>
        <taxon>Rhabditida</taxon>
        <taxon>Rhabditina</taxon>
        <taxon>Diplogasteromorpha</taxon>
        <taxon>Diplogasteroidea</taxon>
        <taxon>Neodiplogasteridae</taxon>
        <taxon>Pristionchus</taxon>
    </lineage>
</organism>
<protein>
    <submittedName>
        <fullName evidence="2">Uncharacterized protein</fullName>
    </submittedName>
</protein>
<gene>
    <name evidence="2" type="ORF">PFISCL1PPCAC_22160</name>
</gene>
<comment type="caution">
    <text evidence="2">The sequence shown here is derived from an EMBL/GenBank/DDBJ whole genome shotgun (WGS) entry which is preliminary data.</text>
</comment>
<feature type="non-terminal residue" evidence="2">
    <location>
        <position position="1"/>
    </location>
</feature>